<proteinExistence type="predicted"/>
<organism evidence="1 2">
    <name type="scientific">Streptomyces caniferus</name>
    <dbReference type="NCBI Taxonomy" id="285557"/>
    <lineage>
        <taxon>Bacteria</taxon>
        <taxon>Bacillati</taxon>
        <taxon>Actinomycetota</taxon>
        <taxon>Actinomycetes</taxon>
        <taxon>Kitasatosporales</taxon>
        <taxon>Streptomycetaceae</taxon>
        <taxon>Streptomyces</taxon>
    </lineage>
</organism>
<dbReference type="Proteomes" id="UP000435837">
    <property type="component" value="Unassembled WGS sequence"/>
</dbReference>
<evidence type="ECO:0000313" key="1">
    <source>
        <dbReference type="EMBL" id="GFE10837.1"/>
    </source>
</evidence>
<sequence>MAFCSDLVLVKRVLRTGELGRRVRERVHEEVSDSGDVLVREGPECGTGCRTGEIRDRLVW</sequence>
<reference evidence="1 2" key="1">
    <citation type="submission" date="2019-12" db="EMBL/GenBank/DDBJ databases">
        <title>Whole genome shotgun sequence of Streptomyces caniferus NBRC 15389.</title>
        <authorList>
            <person name="Ichikawa N."/>
            <person name="Kimura A."/>
            <person name="Kitahashi Y."/>
            <person name="Komaki H."/>
            <person name="Tamura T."/>
        </authorList>
    </citation>
    <scope>NUCLEOTIDE SEQUENCE [LARGE SCALE GENOMIC DNA]</scope>
    <source>
        <strain evidence="1 2">NBRC 15389</strain>
    </source>
</reference>
<dbReference type="AlphaFoldDB" id="A0A640SHX4"/>
<protein>
    <submittedName>
        <fullName evidence="1">Uncharacterized protein</fullName>
    </submittedName>
</protein>
<accession>A0A640SHX4</accession>
<dbReference type="EMBL" id="BLIN01000005">
    <property type="protein sequence ID" value="GFE10837.1"/>
    <property type="molecule type" value="Genomic_DNA"/>
</dbReference>
<name>A0A640SHX4_9ACTN</name>
<evidence type="ECO:0000313" key="2">
    <source>
        <dbReference type="Proteomes" id="UP000435837"/>
    </source>
</evidence>
<comment type="caution">
    <text evidence="1">The sequence shown here is derived from an EMBL/GenBank/DDBJ whole genome shotgun (WGS) entry which is preliminary data.</text>
</comment>
<gene>
    <name evidence="1" type="ORF">Scani_71050</name>
</gene>